<evidence type="ECO:0000256" key="7">
    <source>
        <dbReference type="SAM" id="Phobius"/>
    </source>
</evidence>
<gene>
    <name evidence="9" type="ORF">FHU35_121027</name>
</gene>
<keyword evidence="10" id="KW-1185">Reference proteome</keyword>
<dbReference type="GO" id="GO:0022857">
    <property type="term" value="F:transmembrane transporter activity"/>
    <property type="evidence" value="ECO:0007669"/>
    <property type="project" value="InterPro"/>
</dbReference>
<feature type="transmembrane region" description="Helical" evidence="7">
    <location>
        <begin position="301"/>
        <end position="325"/>
    </location>
</feature>
<dbReference type="InterPro" id="IPR011701">
    <property type="entry name" value="MFS"/>
</dbReference>
<dbReference type="PROSITE" id="PS50850">
    <property type="entry name" value="MFS"/>
    <property type="match status" value="1"/>
</dbReference>
<comment type="caution">
    <text evidence="9">The sequence shown here is derived from an EMBL/GenBank/DDBJ whole genome shotgun (WGS) entry which is preliminary data.</text>
</comment>
<feature type="transmembrane region" description="Helical" evidence="7">
    <location>
        <begin position="422"/>
        <end position="452"/>
    </location>
</feature>
<dbReference type="InterPro" id="IPR020846">
    <property type="entry name" value="MFS_dom"/>
</dbReference>
<dbReference type="InterPro" id="IPR050171">
    <property type="entry name" value="MFS_Transporters"/>
</dbReference>
<proteinExistence type="predicted"/>
<keyword evidence="5 7" id="KW-1133">Transmembrane helix</keyword>
<dbReference type="InterPro" id="IPR036259">
    <property type="entry name" value="MFS_trans_sf"/>
</dbReference>
<dbReference type="Pfam" id="PF07690">
    <property type="entry name" value="MFS_1"/>
    <property type="match status" value="1"/>
</dbReference>
<evidence type="ECO:0000256" key="3">
    <source>
        <dbReference type="ARBA" id="ARBA00022475"/>
    </source>
</evidence>
<evidence type="ECO:0000256" key="5">
    <source>
        <dbReference type="ARBA" id="ARBA00022989"/>
    </source>
</evidence>
<evidence type="ECO:0000313" key="9">
    <source>
        <dbReference type="EMBL" id="TWF96026.1"/>
    </source>
</evidence>
<feature type="domain" description="Major facilitator superfamily (MFS) profile" evidence="8">
    <location>
        <begin position="79"/>
        <end position="459"/>
    </location>
</feature>
<sequence>MGALIVRCGMGAVKAATARRVRSGVTNFTSCEGVSRGARVPALVLACKGDRRAGGRANLVVGCQRSVTEGKQPFELKTVALAAFGPTLLFATGEGAILPMIPLVAADQGAGLGALGLIAAMIMVGELVGDLPSGALVHRLGERTAMILASLVSIAGLLGCYFSTNPWALGASVFLVGLATAVFALARHAFITTSVPLRFRARALSVLGGLFRAGYFIGPFVSSLVLAISPDKRVVFLVHIGFAVATLLLLLCTGDLSGADDAGDRQTHDGLLSTMTRHRGVLLRMGTCAALLGGLRASRNVVLPVVAVAAGLPPSATALIIGIAGGVDFALSYSSGQIMDRWGRLWAAAPSMTGLAIGHVLLFVVSDVPTFAAIAILLGLANGTSSGIIMTLGADLAPHPGPAQFLGAWRFTGDFGQAAGPLIISGLTAVAGVAVAGVGMGVLGFLGAGLLLRYTPRYVPKRPALTAER</sequence>
<evidence type="ECO:0000256" key="1">
    <source>
        <dbReference type="ARBA" id="ARBA00004651"/>
    </source>
</evidence>
<evidence type="ECO:0000259" key="8">
    <source>
        <dbReference type="PROSITE" id="PS50850"/>
    </source>
</evidence>
<feature type="transmembrane region" description="Helical" evidence="7">
    <location>
        <begin position="110"/>
        <end position="132"/>
    </location>
</feature>
<name>A0A561U9I3_9PSEU</name>
<feature type="transmembrane region" description="Helical" evidence="7">
    <location>
        <begin position="371"/>
        <end position="392"/>
    </location>
</feature>
<feature type="transmembrane region" description="Helical" evidence="7">
    <location>
        <begin position="345"/>
        <end position="364"/>
    </location>
</feature>
<dbReference type="Gene3D" id="1.20.1250.20">
    <property type="entry name" value="MFS general substrate transporter like domains"/>
    <property type="match status" value="2"/>
</dbReference>
<keyword evidence="3" id="KW-1003">Cell membrane</keyword>
<feature type="transmembrane region" description="Helical" evidence="7">
    <location>
        <begin position="144"/>
        <end position="164"/>
    </location>
</feature>
<protein>
    <submittedName>
        <fullName evidence="9">Putative MFS family arabinose efflux permease</fullName>
    </submittedName>
</protein>
<evidence type="ECO:0000256" key="6">
    <source>
        <dbReference type="ARBA" id="ARBA00023136"/>
    </source>
</evidence>
<dbReference type="PANTHER" id="PTHR23517">
    <property type="entry name" value="RESISTANCE PROTEIN MDTM, PUTATIVE-RELATED-RELATED"/>
    <property type="match status" value="1"/>
</dbReference>
<dbReference type="SUPFAM" id="SSF103473">
    <property type="entry name" value="MFS general substrate transporter"/>
    <property type="match status" value="1"/>
</dbReference>
<keyword evidence="2" id="KW-0813">Transport</keyword>
<feature type="transmembrane region" description="Helical" evidence="7">
    <location>
        <begin position="234"/>
        <end position="252"/>
    </location>
</feature>
<keyword evidence="4 7" id="KW-0812">Transmembrane</keyword>
<accession>A0A561U9I3</accession>
<comment type="subcellular location">
    <subcellularLocation>
        <location evidence="1">Cell membrane</location>
        <topology evidence="1">Multi-pass membrane protein</topology>
    </subcellularLocation>
</comment>
<evidence type="ECO:0000313" key="10">
    <source>
        <dbReference type="Proteomes" id="UP000316184"/>
    </source>
</evidence>
<dbReference type="PANTHER" id="PTHR23517:SF3">
    <property type="entry name" value="INTEGRAL MEMBRANE TRANSPORT PROTEIN"/>
    <property type="match status" value="1"/>
</dbReference>
<evidence type="ECO:0000256" key="4">
    <source>
        <dbReference type="ARBA" id="ARBA00022692"/>
    </source>
</evidence>
<reference evidence="9 10" key="1">
    <citation type="submission" date="2019-06" db="EMBL/GenBank/DDBJ databases">
        <title>Sequencing the genomes of 1000 actinobacteria strains.</title>
        <authorList>
            <person name="Klenk H.-P."/>
        </authorList>
    </citation>
    <scope>NUCLEOTIDE SEQUENCE [LARGE SCALE GENOMIC DNA]</scope>
    <source>
        <strain evidence="9 10">DSM 46699</strain>
    </source>
</reference>
<organism evidence="9 10">
    <name type="scientific">Saccharopolyspora dendranthemae</name>
    <dbReference type="NCBI Taxonomy" id="1181886"/>
    <lineage>
        <taxon>Bacteria</taxon>
        <taxon>Bacillati</taxon>
        <taxon>Actinomycetota</taxon>
        <taxon>Actinomycetes</taxon>
        <taxon>Pseudonocardiales</taxon>
        <taxon>Pseudonocardiaceae</taxon>
        <taxon>Saccharopolyspora</taxon>
    </lineage>
</organism>
<dbReference type="EMBL" id="VIWX01000002">
    <property type="protein sequence ID" value="TWF96026.1"/>
    <property type="molecule type" value="Genomic_DNA"/>
</dbReference>
<dbReference type="GO" id="GO:0005886">
    <property type="term" value="C:plasma membrane"/>
    <property type="evidence" value="ECO:0007669"/>
    <property type="project" value="UniProtKB-SubCell"/>
</dbReference>
<dbReference type="AlphaFoldDB" id="A0A561U9I3"/>
<keyword evidence="6 7" id="KW-0472">Membrane</keyword>
<dbReference type="PRINTS" id="PR00173">
    <property type="entry name" value="EDTRNSPORT"/>
</dbReference>
<feature type="transmembrane region" description="Helical" evidence="7">
    <location>
        <begin position="203"/>
        <end position="228"/>
    </location>
</feature>
<dbReference type="Proteomes" id="UP000316184">
    <property type="component" value="Unassembled WGS sequence"/>
</dbReference>
<evidence type="ECO:0000256" key="2">
    <source>
        <dbReference type="ARBA" id="ARBA00022448"/>
    </source>
</evidence>
<feature type="transmembrane region" description="Helical" evidence="7">
    <location>
        <begin position="170"/>
        <end position="191"/>
    </location>
</feature>